<dbReference type="GO" id="GO:0000976">
    <property type="term" value="F:transcription cis-regulatory region binding"/>
    <property type="evidence" value="ECO:0007669"/>
    <property type="project" value="TreeGrafter"/>
</dbReference>
<dbReference type="Proteomes" id="UP000050471">
    <property type="component" value="Unassembled WGS sequence"/>
</dbReference>
<protein>
    <submittedName>
        <fullName evidence="6">LysR family transcriptional regulator</fullName>
    </submittedName>
</protein>
<evidence type="ECO:0000313" key="7">
    <source>
        <dbReference type="Proteomes" id="UP000050471"/>
    </source>
</evidence>
<dbReference type="Pfam" id="PF03466">
    <property type="entry name" value="LysR_substrate"/>
    <property type="match status" value="1"/>
</dbReference>
<evidence type="ECO:0000259" key="5">
    <source>
        <dbReference type="PROSITE" id="PS50931"/>
    </source>
</evidence>
<accession>A0A0N8IBM7</accession>
<dbReference type="SUPFAM" id="SSF53850">
    <property type="entry name" value="Periplasmic binding protein-like II"/>
    <property type="match status" value="1"/>
</dbReference>
<evidence type="ECO:0000313" key="6">
    <source>
        <dbReference type="EMBL" id="KPN63539.1"/>
    </source>
</evidence>
<dbReference type="PANTHER" id="PTHR30126:SF98">
    <property type="entry name" value="HTH-TYPE TRANSCRIPTIONAL ACTIVATOR BAUR"/>
    <property type="match status" value="1"/>
</dbReference>
<organism evidence="6 7">
    <name type="scientific">Aliiroseovarius crassostreae</name>
    <dbReference type="NCBI Taxonomy" id="154981"/>
    <lineage>
        <taxon>Bacteria</taxon>
        <taxon>Pseudomonadati</taxon>
        <taxon>Pseudomonadota</taxon>
        <taxon>Alphaproteobacteria</taxon>
        <taxon>Rhodobacterales</taxon>
        <taxon>Paracoccaceae</taxon>
        <taxon>Aliiroseovarius</taxon>
    </lineage>
</organism>
<dbReference type="PANTHER" id="PTHR30126">
    <property type="entry name" value="HTH-TYPE TRANSCRIPTIONAL REGULATOR"/>
    <property type="match status" value="1"/>
</dbReference>
<evidence type="ECO:0000256" key="1">
    <source>
        <dbReference type="ARBA" id="ARBA00009437"/>
    </source>
</evidence>
<evidence type="ECO:0000256" key="2">
    <source>
        <dbReference type="ARBA" id="ARBA00023015"/>
    </source>
</evidence>
<dbReference type="InterPro" id="IPR036390">
    <property type="entry name" value="WH_DNA-bd_sf"/>
</dbReference>
<reference evidence="6 7" key="1">
    <citation type="submission" date="2015-09" db="EMBL/GenBank/DDBJ databases">
        <title>Draft genome sequence of Aliiroseovarius crassostreae CV919-312TSm, the causative agent of Roseovarius Oyster Disease (formerly Juvenile Oyster Disease).</title>
        <authorList>
            <person name="Kessner L."/>
            <person name="Spinard E."/>
            <person name="Nelson D."/>
        </authorList>
    </citation>
    <scope>NUCLEOTIDE SEQUENCE [LARGE SCALE GENOMIC DNA]</scope>
    <source>
        <strain evidence="6 7">CV919-312</strain>
    </source>
</reference>
<keyword evidence="7" id="KW-1185">Reference proteome</keyword>
<dbReference type="Gene3D" id="1.10.10.10">
    <property type="entry name" value="Winged helix-like DNA-binding domain superfamily/Winged helix DNA-binding domain"/>
    <property type="match status" value="1"/>
</dbReference>
<comment type="similarity">
    <text evidence="1">Belongs to the LysR transcriptional regulatory family.</text>
</comment>
<dbReference type="Gene3D" id="3.40.190.290">
    <property type="match status" value="1"/>
</dbReference>
<evidence type="ECO:0000256" key="3">
    <source>
        <dbReference type="ARBA" id="ARBA00023125"/>
    </source>
</evidence>
<dbReference type="EMBL" id="LKBA01000006">
    <property type="protein sequence ID" value="KPN63539.1"/>
    <property type="molecule type" value="Genomic_DNA"/>
</dbReference>
<sequence length="306" mass="33715">MALNSLVNNIGDADLRLLRIFKSVVDCGGLAAAETELNIGRSTISKHLSDLEHRLDLRLCNRGPAGFALTEDGAKVLEAAGSLLSSVSDFRAEVNEIKKRLVGTIRIAFFDQCASNPEVKLAKSIAAFNQAAPNVEIDLSIEPPTAIETKVIGGGLDIGIIAQHRSSPSLNYVPIYGENMYVYCGQEHEFFERNDAELSLADVRQTNYAGISVNSPNLHVGQQLGLRRSAKVQSEHALSILILSGRYVGFLPDHLAKEFVQRGRMKAVLPDQLYYRTTFCAVTRRRPNPNRITSLFLQTLERLHSN</sequence>
<feature type="domain" description="HTH lysR-type" evidence="5">
    <location>
        <begin position="14"/>
        <end position="70"/>
    </location>
</feature>
<dbReference type="RefSeq" id="WP_055189984.1">
    <property type="nucleotide sequence ID" value="NZ_FPBS01000053.1"/>
</dbReference>
<dbReference type="CDD" id="cd05466">
    <property type="entry name" value="PBP2_LTTR_substrate"/>
    <property type="match status" value="1"/>
</dbReference>
<proteinExistence type="inferred from homology"/>
<name>A0A0N8IBM7_9RHOB</name>
<dbReference type="Pfam" id="PF00126">
    <property type="entry name" value="HTH_1"/>
    <property type="match status" value="1"/>
</dbReference>
<dbReference type="InterPro" id="IPR000847">
    <property type="entry name" value="LysR_HTH_N"/>
</dbReference>
<keyword evidence="3" id="KW-0238">DNA-binding</keyword>
<comment type="caution">
    <text evidence="6">The sequence shown here is derived from an EMBL/GenBank/DDBJ whole genome shotgun (WGS) entry which is preliminary data.</text>
</comment>
<dbReference type="AlphaFoldDB" id="A0A0N8IBM7"/>
<dbReference type="GO" id="GO:0003700">
    <property type="term" value="F:DNA-binding transcription factor activity"/>
    <property type="evidence" value="ECO:0007669"/>
    <property type="project" value="InterPro"/>
</dbReference>
<dbReference type="InterPro" id="IPR005119">
    <property type="entry name" value="LysR_subst-bd"/>
</dbReference>
<evidence type="ECO:0000256" key="4">
    <source>
        <dbReference type="ARBA" id="ARBA00023163"/>
    </source>
</evidence>
<dbReference type="PROSITE" id="PS50931">
    <property type="entry name" value="HTH_LYSR"/>
    <property type="match status" value="1"/>
</dbReference>
<dbReference type="InterPro" id="IPR036388">
    <property type="entry name" value="WH-like_DNA-bd_sf"/>
</dbReference>
<keyword evidence="4" id="KW-0804">Transcription</keyword>
<dbReference type="OrthoDB" id="7506954at2"/>
<keyword evidence="2" id="KW-0805">Transcription regulation</keyword>
<gene>
    <name evidence="6" type="ORF">AKJ29_12945</name>
</gene>
<dbReference type="SUPFAM" id="SSF46785">
    <property type="entry name" value="Winged helix' DNA-binding domain"/>
    <property type="match status" value="1"/>
</dbReference>
<dbReference type="STRING" id="154981.AKJ29_12945"/>